<sequence length="225" mass="23595">MKMSVLATVLITLAGPALAQAPTSNDPHHPGGAPKAQAQSTAPAKPQAMPGQSGMPMPMGQMMQGRGMPGGSQGMMDQFSTEDMSAFVEAHIAAIHGGLKLSADQEKLWPPVETALRNLATLHLSHMQAMRQSGGMTPNDPVSMLRTMAEHMSQGSDAMRKLADAAAPLHATLDEAQKRRLPVLIRMGSRGMMGQSMMGRGMMGTGGGMMPDGSDGADNDTPNKH</sequence>
<dbReference type="GO" id="GO:0042597">
    <property type="term" value="C:periplasmic space"/>
    <property type="evidence" value="ECO:0007669"/>
    <property type="project" value="InterPro"/>
</dbReference>
<organism evidence="3 4">
    <name type="scientific">Bosea thiooxidans</name>
    <dbReference type="NCBI Taxonomy" id="53254"/>
    <lineage>
        <taxon>Bacteria</taxon>
        <taxon>Pseudomonadati</taxon>
        <taxon>Pseudomonadota</taxon>
        <taxon>Alphaproteobacteria</taxon>
        <taxon>Hyphomicrobiales</taxon>
        <taxon>Boseaceae</taxon>
        <taxon>Bosea</taxon>
    </lineage>
</organism>
<feature type="region of interest" description="Disordered" evidence="1">
    <location>
        <begin position="206"/>
        <end position="225"/>
    </location>
</feature>
<evidence type="ECO:0000256" key="2">
    <source>
        <dbReference type="SAM" id="SignalP"/>
    </source>
</evidence>
<evidence type="ECO:0008006" key="5">
    <source>
        <dbReference type="Google" id="ProtNLM"/>
    </source>
</evidence>
<evidence type="ECO:0000313" key="4">
    <source>
        <dbReference type="Proteomes" id="UP000051562"/>
    </source>
</evidence>
<dbReference type="STRING" id="53254.SAMN05660750_00208"/>
<feature type="region of interest" description="Disordered" evidence="1">
    <location>
        <begin position="20"/>
        <end position="74"/>
    </location>
</feature>
<comment type="caution">
    <text evidence="3">The sequence shown here is derived from an EMBL/GenBank/DDBJ whole genome shotgun (WGS) entry which is preliminary data.</text>
</comment>
<feature type="chain" id="PRO_5006205017" description="LTXXQ motif family protein" evidence="2">
    <location>
        <begin position="20"/>
        <end position="225"/>
    </location>
</feature>
<protein>
    <recommendedName>
        <fullName evidence="5">LTXXQ motif family protein</fullName>
    </recommendedName>
</protein>
<feature type="signal peptide" evidence="2">
    <location>
        <begin position="1"/>
        <end position="19"/>
    </location>
</feature>
<evidence type="ECO:0000256" key="1">
    <source>
        <dbReference type="SAM" id="MobiDB-lite"/>
    </source>
</evidence>
<proteinExistence type="predicted"/>
<keyword evidence="4" id="KW-1185">Reference proteome</keyword>
<evidence type="ECO:0000313" key="3">
    <source>
        <dbReference type="EMBL" id="KQK28708.1"/>
    </source>
</evidence>
<gene>
    <name evidence="3" type="ORF">ARD30_20655</name>
</gene>
<feature type="compositionally biased region" description="Low complexity" evidence="1">
    <location>
        <begin position="46"/>
        <end position="66"/>
    </location>
</feature>
<dbReference type="Pfam" id="PF07813">
    <property type="entry name" value="LTXXQ"/>
    <property type="match status" value="1"/>
</dbReference>
<dbReference type="EMBL" id="LMAR01000061">
    <property type="protein sequence ID" value="KQK28708.1"/>
    <property type="molecule type" value="Genomic_DNA"/>
</dbReference>
<dbReference type="RefSeq" id="WP_055729937.1">
    <property type="nucleotide sequence ID" value="NZ_LMAR01000061.1"/>
</dbReference>
<keyword evidence="2" id="KW-0732">Signal</keyword>
<dbReference type="Proteomes" id="UP000051562">
    <property type="component" value="Unassembled WGS sequence"/>
</dbReference>
<dbReference type="AlphaFoldDB" id="A0A0Q3KWE3"/>
<dbReference type="InterPro" id="IPR012899">
    <property type="entry name" value="LTXXQ"/>
</dbReference>
<reference evidence="3 4" key="1">
    <citation type="submission" date="2015-10" db="EMBL/GenBank/DDBJ databases">
        <title>Draft genome of Bosea thiooxidans.</title>
        <authorList>
            <person name="Wang X."/>
        </authorList>
    </citation>
    <scope>NUCLEOTIDE SEQUENCE [LARGE SCALE GENOMIC DNA]</scope>
    <source>
        <strain evidence="3 4">CGMCC 9174</strain>
    </source>
</reference>
<accession>A0A0Q3KWE3</accession>
<name>A0A0Q3KWE3_9HYPH</name>